<reference evidence="2 3" key="1">
    <citation type="submission" date="2014-04" db="EMBL/GenBank/DDBJ databases">
        <authorList>
            <consortium name="DOE Joint Genome Institute"/>
            <person name="Kuo A."/>
            <person name="Kohler A."/>
            <person name="Costa M.D."/>
            <person name="Nagy L.G."/>
            <person name="Floudas D."/>
            <person name="Copeland A."/>
            <person name="Barry K.W."/>
            <person name="Cichocki N."/>
            <person name="Veneault-Fourrey C."/>
            <person name="LaButti K."/>
            <person name="Lindquist E.A."/>
            <person name="Lipzen A."/>
            <person name="Lundell T."/>
            <person name="Morin E."/>
            <person name="Murat C."/>
            <person name="Sun H."/>
            <person name="Tunlid A."/>
            <person name="Henrissat B."/>
            <person name="Grigoriev I.V."/>
            <person name="Hibbett D.S."/>
            <person name="Martin F."/>
            <person name="Nordberg H.P."/>
            <person name="Cantor M.N."/>
            <person name="Hua S.X."/>
        </authorList>
    </citation>
    <scope>NUCLEOTIDE SEQUENCE [LARGE SCALE GENOMIC DNA]</scope>
    <source>
        <strain evidence="2 3">Marx 270</strain>
    </source>
</reference>
<dbReference type="EMBL" id="KN832006">
    <property type="protein sequence ID" value="KIN99289.1"/>
    <property type="molecule type" value="Genomic_DNA"/>
</dbReference>
<evidence type="ECO:0000313" key="3">
    <source>
        <dbReference type="Proteomes" id="UP000054217"/>
    </source>
</evidence>
<dbReference type="Proteomes" id="UP000054217">
    <property type="component" value="Unassembled WGS sequence"/>
</dbReference>
<keyword evidence="3" id="KW-1185">Reference proteome</keyword>
<name>A0A0C3NDW9_PISTI</name>
<comment type="similarity">
    <text evidence="1">Belongs to the BCP1 family.</text>
</comment>
<dbReference type="AlphaFoldDB" id="A0A0C3NDW9"/>
<dbReference type="FunCoup" id="A0A0C3NDW9">
    <property type="interactions" value="773"/>
</dbReference>
<dbReference type="STRING" id="870435.A0A0C3NDW9"/>
<gene>
    <name evidence="2" type="ORF">M404DRAFT_155417</name>
</gene>
<dbReference type="InParanoid" id="A0A0C3NDW9"/>
<dbReference type="OrthoDB" id="27543at2759"/>
<accession>A0A0C3NDW9</accession>
<evidence type="ECO:0000256" key="1">
    <source>
        <dbReference type="ARBA" id="ARBA00006781"/>
    </source>
</evidence>
<reference evidence="3" key="2">
    <citation type="submission" date="2015-01" db="EMBL/GenBank/DDBJ databases">
        <title>Evolutionary Origins and Diversification of the Mycorrhizal Mutualists.</title>
        <authorList>
            <consortium name="DOE Joint Genome Institute"/>
            <consortium name="Mycorrhizal Genomics Consortium"/>
            <person name="Kohler A."/>
            <person name="Kuo A."/>
            <person name="Nagy L.G."/>
            <person name="Floudas D."/>
            <person name="Copeland A."/>
            <person name="Barry K.W."/>
            <person name="Cichocki N."/>
            <person name="Veneault-Fourrey C."/>
            <person name="LaButti K."/>
            <person name="Lindquist E.A."/>
            <person name="Lipzen A."/>
            <person name="Lundell T."/>
            <person name="Morin E."/>
            <person name="Murat C."/>
            <person name="Riley R."/>
            <person name="Ohm R."/>
            <person name="Sun H."/>
            <person name="Tunlid A."/>
            <person name="Henrissat B."/>
            <person name="Grigoriev I.V."/>
            <person name="Hibbett D.S."/>
            <person name="Martin F."/>
        </authorList>
    </citation>
    <scope>NUCLEOTIDE SEQUENCE [LARGE SCALE GENOMIC DNA]</scope>
    <source>
        <strain evidence="3">Marx 270</strain>
    </source>
</reference>
<evidence type="ECO:0000313" key="2">
    <source>
        <dbReference type="EMBL" id="KIN99289.1"/>
    </source>
</evidence>
<dbReference type="PANTHER" id="PTHR13261:SF0">
    <property type="entry name" value="BRCA2 AND CDKN1A-INTERACTING PROTEIN"/>
    <property type="match status" value="1"/>
</dbReference>
<dbReference type="HOGENOM" id="CLU_954934_0_0_1"/>
<feature type="non-terminal residue" evidence="2">
    <location>
        <position position="1"/>
    </location>
</feature>
<dbReference type="GO" id="GO:0005634">
    <property type="term" value="C:nucleus"/>
    <property type="evidence" value="ECO:0007669"/>
    <property type="project" value="TreeGrafter"/>
</dbReference>
<dbReference type="InterPro" id="IPR025602">
    <property type="entry name" value="BCP1_family"/>
</dbReference>
<protein>
    <submittedName>
        <fullName evidence="2">Uncharacterized protein</fullName>
    </submittedName>
</protein>
<organism evidence="2 3">
    <name type="scientific">Pisolithus tinctorius Marx 270</name>
    <dbReference type="NCBI Taxonomy" id="870435"/>
    <lineage>
        <taxon>Eukaryota</taxon>
        <taxon>Fungi</taxon>
        <taxon>Dikarya</taxon>
        <taxon>Basidiomycota</taxon>
        <taxon>Agaricomycotina</taxon>
        <taxon>Agaricomycetes</taxon>
        <taxon>Agaricomycetidae</taxon>
        <taxon>Boletales</taxon>
        <taxon>Sclerodermatineae</taxon>
        <taxon>Pisolithaceae</taxon>
        <taxon>Pisolithus</taxon>
    </lineage>
</organism>
<dbReference type="PANTHER" id="PTHR13261">
    <property type="entry name" value="BRCA2 AND CDKN1A INTERACTING PROTEIN"/>
    <property type="match status" value="1"/>
</dbReference>
<dbReference type="Pfam" id="PF13862">
    <property type="entry name" value="BCCIP"/>
    <property type="match status" value="1"/>
</dbReference>
<proteinExistence type="inferred from homology"/>
<sequence>FFNLNAEVDYHAINRSLVQLFGADAEGLQTGRLANLILSAADSVVGSLITKTYGEDSDPCALLTVLSCDAYRQESHWNAKSIQPFYMLSKISADPTFFSTPSLLFAPKTQVQNRAQAHLGLVLWEHMISMPVQVVSAMYHMLVDELQDAVADGDPYNFTHSRAYRLTPEEEAMAAVQKDSTLYKLVEGSELSRGRNSLCAFHPQDGRITCIAQHVPFRYRCHWKSEWSKEIPAMKGITMTPNFMQFCINRIPNTTGPVQGTVLGTPVLQQIFADFRTLVGHCPLTREPLDVS</sequence>